<keyword evidence="5 7" id="KW-0547">Nucleotide-binding</keyword>
<feature type="binding site" evidence="7">
    <location>
        <position position="12"/>
    </location>
    <ligand>
        <name>a divalent metal cation</name>
        <dbReference type="ChEBI" id="CHEBI:60240"/>
    </ligand>
</feature>
<dbReference type="Proteomes" id="UP000646579">
    <property type="component" value="Unassembled WGS sequence"/>
</dbReference>
<dbReference type="GO" id="GO:0008253">
    <property type="term" value="F:5'-nucleotidase activity"/>
    <property type="evidence" value="ECO:0007669"/>
    <property type="project" value="UniProtKB-UniRule"/>
</dbReference>
<evidence type="ECO:0000256" key="2">
    <source>
        <dbReference type="ARBA" id="ARBA00011062"/>
    </source>
</evidence>
<dbReference type="Pfam" id="PF01975">
    <property type="entry name" value="SurE"/>
    <property type="match status" value="1"/>
</dbReference>
<keyword evidence="6 7" id="KW-0378">Hydrolase</keyword>
<keyword evidence="4 7" id="KW-0479">Metal-binding</keyword>
<comment type="function">
    <text evidence="7">Nucleotidase that shows phosphatase activity on nucleoside 5'-monophosphates.</text>
</comment>
<dbReference type="InterPro" id="IPR036523">
    <property type="entry name" value="SurE-like_sf"/>
</dbReference>
<dbReference type="GO" id="GO:0005737">
    <property type="term" value="C:cytoplasm"/>
    <property type="evidence" value="ECO:0007669"/>
    <property type="project" value="UniProtKB-SubCell"/>
</dbReference>
<feature type="binding site" evidence="7">
    <location>
        <position position="44"/>
    </location>
    <ligand>
        <name>a divalent metal cation</name>
        <dbReference type="ChEBI" id="CHEBI:60240"/>
    </ligand>
</feature>
<evidence type="ECO:0000256" key="7">
    <source>
        <dbReference type="HAMAP-Rule" id="MF_00060"/>
    </source>
</evidence>
<feature type="domain" description="Survival protein SurE-like phosphatase/nucleotidase" evidence="8">
    <location>
        <begin position="7"/>
        <end position="189"/>
    </location>
</feature>
<keyword evidence="10" id="KW-1185">Reference proteome</keyword>
<dbReference type="GO" id="GO:0008254">
    <property type="term" value="F:3'-nucleotidase activity"/>
    <property type="evidence" value="ECO:0007669"/>
    <property type="project" value="TreeGrafter"/>
</dbReference>
<sequence>MTQSPRILVTNDDGIDAPGLAVLKQIAETISDDVWVVAPGGNQSGAGHRFSFGRELTAQKRDDRSYAIDTASPADCVVYGCTHLLVDRKPDIVLSGVNNGQNLGDIVHCSGTAAGAREGAMQGALGIALSQAVDYAHTREVHWDVAGRFGAAIVRQLHAEFRPGSDIYYNVNFPLGRPEDVSGIRLVPHQRFAHSPFGYYASDNPDHFFIAIPKTPLPLDREADFEVLHRDRAITVTPLTLVQTDEAERQRLSGKLALD</sequence>
<protein>
    <recommendedName>
        <fullName evidence="7">5'-nucleotidase SurE</fullName>
        <ecNumber evidence="7">3.1.3.5</ecNumber>
    </recommendedName>
    <alternativeName>
        <fullName evidence="7">Nucleoside 5'-monophosphate phosphohydrolase</fullName>
    </alternativeName>
</protein>
<dbReference type="EMBL" id="BMZE01000001">
    <property type="protein sequence ID" value="GHA11029.1"/>
    <property type="molecule type" value="Genomic_DNA"/>
</dbReference>
<keyword evidence="3 7" id="KW-0963">Cytoplasm</keyword>
<dbReference type="GO" id="GO:0046872">
    <property type="term" value="F:metal ion binding"/>
    <property type="evidence" value="ECO:0007669"/>
    <property type="project" value="UniProtKB-UniRule"/>
</dbReference>
<dbReference type="HAMAP" id="MF_00060">
    <property type="entry name" value="SurE"/>
    <property type="match status" value="1"/>
</dbReference>
<reference evidence="9" key="1">
    <citation type="journal article" date="2014" name="Int. J. Syst. Evol. Microbiol.">
        <title>Complete genome sequence of Corynebacterium casei LMG S-19264T (=DSM 44701T), isolated from a smear-ripened cheese.</title>
        <authorList>
            <consortium name="US DOE Joint Genome Institute (JGI-PGF)"/>
            <person name="Walter F."/>
            <person name="Albersmeier A."/>
            <person name="Kalinowski J."/>
            <person name="Ruckert C."/>
        </authorList>
    </citation>
    <scope>NUCLEOTIDE SEQUENCE</scope>
    <source>
        <strain evidence="9">KCTC 32437</strain>
    </source>
</reference>
<comment type="catalytic activity">
    <reaction evidence="1 7">
        <text>a ribonucleoside 5'-phosphate + H2O = a ribonucleoside + phosphate</text>
        <dbReference type="Rhea" id="RHEA:12484"/>
        <dbReference type="ChEBI" id="CHEBI:15377"/>
        <dbReference type="ChEBI" id="CHEBI:18254"/>
        <dbReference type="ChEBI" id="CHEBI:43474"/>
        <dbReference type="ChEBI" id="CHEBI:58043"/>
        <dbReference type="EC" id="3.1.3.5"/>
    </reaction>
</comment>
<evidence type="ECO:0000313" key="10">
    <source>
        <dbReference type="Proteomes" id="UP000646579"/>
    </source>
</evidence>
<dbReference type="Gene3D" id="3.40.1210.10">
    <property type="entry name" value="Survival protein SurE-like phosphatase/nucleotidase"/>
    <property type="match status" value="1"/>
</dbReference>
<evidence type="ECO:0000259" key="8">
    <source>
        <dbReference type="Pfam" id="PF01975"/>
    </source>
</evidence>
<accession>A0A918RU45</accession>
<dbReference type="SUPFAM" id="SSF64167">
    <property type="entry name" value="SurE-like"/>
    <property type="match status" value="1"/>
</dbReference>
<dbReference type="GO" id="GO:0004309">
    <property type="term" value="F:exopolyphosphatase activity"/>
    <property type="evidence" value="ECO:0007669"/>
    <property type="project" value="TreeGrafter"/>
</dbReference>
<evidence type="ECO:0000256" key="5">
    <source>
        <dbReference type="ARBA" id="ARBA00022741"/>
    </source>
</evidence>
<comment type="cofactor">
    <cofactor evidence="7">
        <name>a divalent metal cation</name>
        <dbReference type="ChEBI" id="CHEBI:60240"/>
    </cofactor>
    <text evidence="7">Binds 1 divalent metal cation per subunit.</text>
</comment>
<dbReference type="RefSeq" id="WP_189422516.1">
    <property type="nucleotide sequence ID" value="NZ_BMZE01000001.1"/>
</dbReference>
<dbReference type="NCBIfam" id="TIGR00087">
    <property type="entry name" value="surE"/>
    <property type="match status" value="1"/>
</dbReference>
<dbReference type="InterPro" id="IPR030048">
    <property type="entry name" value="SurE"/>
</dbReference>
<evidence type="ECO:0000256" key="1">
    <source>
        <dbReference type="ARBA" id="ARBA00000815"/>
    </source>
</evidence>
<feature type="binding site" evidence="7">
    <location>
        <position position="98"/>
    </location>
    <ligand>
        <name>a divalent metal cation</name>
        <dbReference type="ChEBI" id="CHEBI:60240"/>
    </ligand>
</feature>
<dbReference type="PANTHER" id="PTHR30457">
    <property type="entry name" value="5'-NUCLEOTIDASE SURE"/>
    <property type="match status" value="1"/>
</dbReference>
<evidence type="ECO:0000256" key="4">
    <source>
        <dbReference type="ARBA" id="ARBA00022723"/>
    </source>
</evidence>
<gene>
    <name evidence="7 9" type="primary">surE</name>
    <name evidence="9" type="ORF">GCM10007989_01670</name>
</gene>
<dbReference type="PANTHER" id="PTHR30457:SF12">
    <property type="entry name" value="5'_3'-NUCLEOTIDASE SURE"/>
    <property type="match status" value="1"/>
</dbReference>
<organism evidence="9 10">
    <name type="scientific">Devosia pacifica</name>
    <dbReference type="NCBI Taxonomy" id="1335967"/>
    <lineage>
        <taxon>Bacteria</taxon>
        <taxon>Pseudomonadati</taxon>
        <taxon>Pseudomonadota</taxon>
        <taxon>Alphaproteobacteria</taxon>
        <taxon>Hyphomicrobiales</taxon>
        <taxon>Devosiaceae</taxon>
        <taxon>Devosia</taxon>
    </lineage>
</organism>
<name>A0A918RU45_9HYPH</name>
<dbReference type="GO" id="GO:0000166">
    <property type="term" value="F:nucleotide binding"/>
    <property type="evidence" value="ECO:0007669"/>
    <property type="project" value="UniProtKB-KW"/>
</dbReference>
<comment type="similarity">
    <text evidence="2 7">Belongs to the SurE nucleotidase family.</text>
</comment>
<dbReference type="AlphaFoldDB" id="A0A918RU45"/>
<evidence type="ECO:0000256" key="3">
    <source>
        <dbReference type="ARBA" id="ARBA00022490"/>
    </source>
</evidence>
<evidence type="ECO:0000313" key="9">
    <source>
        <dbReference type="EMBL" id="GHA11029.1"/>
    </source>
</evidence>
<comment type="caution">
    <text evidence="9">The sequence shown here is derived from an EMBL/GenBank/DDBJ whole genome shotgun (WGS) entry which is preliminary data.</text>
</comment>
<evidence type="ECO:0000256" key="6">
    <source>
        <dbReference type="ARBA" id="ARBA00022801"/>
    </source>
</evidence>
<reference evidence="9" key="2">
    <citation type="submission" date="2020-09" db="EMBL/GenBank/DDBJ databases">
        <authorList>
            <person name="Sun Q."/>
            <person name="Kim S."/>
        </authorList>
    </citation>
    <scope>NUCLEOTIDE SEQUENCE</scope>
    <source>
        <strain evidence="9">KCTC 32437</strain>
    </source>
</reference>
<dbReference type="InterPro" id="IPR002828">
    <property type="entry name" value="SurE-like_Pase/nucleotidase"/>
</dbReference>
<proteinExistence type="inferred from homology"/>
<comment type="subcellular location">
    <subcellularLocation>
        <location evidence="7">Cytoplasm</location>
    </subcellularLocation>
</comment>
<feature type="binding site" evidence="7">
    <location>
        <position position="13"/>
    </location>
    <ligand>
        <name>a divalent metal cation</name>
        <dbReference type="ChEBI" id="CHEBI:60240"/>
    </ligand>
</feature>
<dbReference type="EC" id="3.1.3.5" evidence="7"/>